<dbReference type="GO" id="GO:0008324">
    <property type="term" value="F:monoatomic cation transmembrane transporter activity"/>
    <property type="evidence" value="ECO:0007669"/>
    <property type="project" value="InterPro"/>
</dbReference>
<keyword evidence="6" id="KW-0677">Repeat</keyword>
<dbReference type="InterPro" id="IPR036721">
    <property type="entry name" value="RCK_C_sf"/>
</dbReference>
<dbReference type="NCBIfam" id="TIGR01625">
    <property type="entry name" value="YidE_YbjL_dupl"/>
    <property type="match status" value="1"/>
</dbReference>
<evidence type="ECO:0000256" key="7">
    <source>
        <dbReference type="ARBA" id="ARBA00022989"/>
    </source>
</evidence>
<evidence type="ECO:0000256" key="3">
    <source>
        <dbReference type="ARBA" id="ARBA00022448"/>
    </source>
</evidence>
<dbReference type="PANTHER" id="PTHR30445">
    <property type="entry name" value="K(+)_H(+) ANTIPORTER SUBUNIT KHTT"/>
    <property type="match status" value="1"/>
</dbReference>
<dbReference type="PANTHER" id="PTHR30445:SF9">
    <property type="match status" value="1"/>
</dbReference>
<comment type="caution">
    <text evidence="11">The sequence shown here is derived from an EMBL/GenBank/DDBJ whole genome shotgun (WGS) entry which is preliminary data.</text>
</comment>
<keyword evidence="8 9" id="KW-0472">Membrane</keyword>
<dbReference type="InterPro" id="IPR022457">
    <property type="entry name" value="Asp_Ala_antiprt"/>
</dbReference>
<evidence type="ECO:0000256" key="5">
    <source>
        <dbReference type="ARBA" id="ARBA00022692"/>
    </source>
</evidence>
<evidence type="ECO:0000259" key="10">
    <source>
        <dbReference type="PROSITE" id="PS51202"/>
    </source>
</evidence>
<dbReference type="PROSITE" id="PS51202">
    <property type="entry name" value="RCK_C"/>
    <property type="match status" value="1"/>
</dbReference>
<feature type="transmembrane region" description="Helical" evidence="9">
    <location>
        <begin position="12"/>
        <end position="32"/>
    </location>
</feature>
<gene>
    <name evidence="11" type="ORF">QU24_08615</name>
</gene>
<dbReference type="InterPro" id="IPR006512">
    <property type="entry name" value="YidE_YbjL"/>
</dbReference>
<keyword evidence="3" id="KW-0813">Transport</keyword>
<evidence type="ECO:0000256" key="2">
    <source>
        <dbReference type="ARBA" id="ARBA00009854"/>
    </source>
</evidence>
<feature type="transmembrane region" description="Helical" evidence="9">
    <location>
        <begin position="39"/>
        <end position="59"/>
    </location>
</feature>
<feature type="transmembrane region" description="Helical" evidence="9">
    <location>
        <begin position="386"/>
        <end position="405"/>
    </location>
</feature>
<feature type="transmembrane region" description="Helical" evidence="9">
    <location>
        <begin position="98"/>
        <end position="120"/>
    </location>
</feature>
<comment type="subcellular location">
    <subcellularLocation>
        <location evidence="1">Cell membrane</location>
        <topology evidence="1">Multi-pass membrane protein</topology>
    </subcellularLocation>
</comment>
<feature type="transmembrane region" description="Helical" evidence="9">
    <location>
        <begin position="411"/>
        <end position="431"/>
    </location>
</feature>
<name>A0A0B1R9N7_9GAMM</name>
<evidence type="ECO:0000256" key="1">
    <source>
        <dbReference type="ARBA" id="ARBA00004651"/>
    </source>
</evidence>
<dbReference type="GO" id="GO:0005886">
    <property type="term" value="C:plasma membrane"/>
    <property type="evidence" value="ECO:0007669"/>
    <property type="project" value="UniProtKB-SubCell"/>
</dbReference>
<organism evidence="11 12">
    <name type="scientific">Pantoea rodasii</name>
    <dbReference type="NCBI Taxonomy" id="1076549"/>
    <lineage>
        <taxon>Bacteria</taxon>
        <taxon>Pseudomonadati</taxon>
        <taxon>Pseudomonadota</taxon>
        <taxon>Gammaproteobacteria</taxon>
        <taxon>Enterobacterales</taxon>
        <taxon>Erwiniaceae</taxon>
        <taxon>Pantoea</taxon>
    </lineage>
</organism>
<evidence type="ECO:0000256" key="4">
    <source>
        <dbReference type="ARBA" id="ARBA00022475"/>
    </source>
</evidence>
<dbReference type="RefSeq" id="WP_039330148.1">
    <property type="nucleotide sequence ID" value="NZ_JTJJ01000031.1"/>
</dbReference>
<feature type="transmembrane region" description="Helical" evidence="9">
    <location>
        <begin position="65"/>
        <end position="86"/>
    </location>
</feature>
<dbReference type="InterPro" id="IPR050144">
    <property type="entry name" value="AAE_transporter"/>
</dbReference>
<feature type="transmembrane region" description="Helical" evidence="9">
    <location>
        <begin position="169"/>
        <end position="190"/>
    </location>
</feature>
<comment type="similarity">
    <text evidence="2">Belongs to the AAE transporter (TC 2.A.81) family.</text>
</comment>
<evidence type="ECO:0000256" key="6">
    <source>
        <dbReference type="ARBA" id="ARBA00022737"/>
    </source>
</evidence>
<reference evidence="11 12" key="1">
    <citation type="submission" date="2014-11" db="EMBL/GenBank/DDBJ databases">
        <title>Genome sequencing of Pantoea rodasii ND03.</title>
        <authorList>
            <person name="Muhamad Yunos N.Y."/>
            <person name="Chan K.-G."/>
        </authorList>
    </citation>
    <scope>NUCLEOTIDE SEQUENCE [LARGE SCALE GENOMIC DNA]</scope>
    <source>
        <strain evidence="11 12">ND03</strain>
    </source>
</reference>
<dbReference type="AlphaFoldDB" id="A0A0B1R9N7"/>
<keyword evidence="4" id="KW-1003">Cell membrane</keyword>
<dbReference type="SUPFAM" id="SSF116726">
    <property type="entry name" value="TrkA C-terminal domain-like"/>
    <property type="match status" value="2"/>
</dbReference>
<dbReference type="GO" id="GO:0006813">
    <property type="term" value="P:potassium ion transport"/>
    <property type="evidence" value="ECO:0007669"/>
    <property type="project" value="InterPro"/>
</dbReference>
<dbReference type="Pfam" id="PF02080">
    <property type="entry name" value="TrkA_C"/>
    <property type="match status" value="1"/>
</dbReference>
<evidence type="ECO:0000313" key="11">
    <source>
        <dbReference type="EMBL" id="KHJ68371.1"/>
    </source>
</evidence>
<feature type="transmembrane region" description="Helical" evidence="9">
    <location>
        <begin position="474"/>
        <end position="496"/>
    </location>
</feature>
<feature type="transmembrane region" description="Helical" evidence="9">
    <location>
        <begin position="443"/>
        <end position="462"/>
    </location>
</feature>
<evidence type="ECO:0000256" key="9">
    <source>
        <dbReference type="SAM" id="Phobius"/>
    </source>
</evidence>
<evidence type="ECO:0000313" key="12">
    <source>
        <dbReference type="Proteomes" id="UP000030853"/>
    </source>
</evidence>
<keyword evidence="7 9" id="KW-1133">Transmembrane helix</keyword>
<evidence type="ECO:0000256" key="8">
    <source>
        <dbReference type="ARBA" id="ARBA00023136"/>
    </source>
</evidence>
<dbReference type="Proteomes" id="UP000030853">
    <property type="component" value="Unassembled WGS sequence"/>
</dbReference>
<dbReference type="Gene3D" id="3.30.70.1450">
    <property type="entry name" value="Regulator of K+ conductance, C-terminal domain"/>
    <property type="match status" value="1"/>
</dbReference>
<dbReference type="InterPro" id="IPR006037">
    <property type="entry name" value="RCK_C"/>
</dbReference>
<protein>
    <submittedName>
        <fullName evidence="11">Aspartate:alanine antiporter</fullName>
    </submittedName>
</protein>
<feature type="domain" description="RCK C-terminal" evidence="10">
    <location>
        <begin position="290"/>
        <end position="372"/>
    </location>
</feature>
<sequence>MSGTFIGFITQTLQTVPGLAIFLALTLGYAIGQIRLGPIQLGGVCGTLIAALLIGQLNISVDTDIKNIFFMLFIFALGYSGGPQFFANLNAKNIQLGIFCLIEVVVVLALVLTATAIMHLDPGTAAGMLAGAATESAVVGTATDAISRLDLPASEILRLQGNVVTAYSITYICGLITIVIITSQIFPLLLRVNLQVEAEKLWIAMGGRIESEGNSALPSVVGRAYWVDAATGMTIASLQQRLTQQCSIVQVQRHGRIVTLSPNLKLRRGDKILLVGERGSLIEKAALVGREVDDTSSLAMALATYNVVLLEPEWANQTLQALPLPAGTHVVAIRRGEALLPALPATRVQLNDVLQIYDASSAHGRASAPLLSHIGKRLPDKLSSNLGIAGVAIALGTWLGSFTLTVGGIPFSAGTGGGVLIVGLVLGWYHAKRADRHGVNTDALLLLKDLGLAGFIAGVGLSSGPQALALIMQYGLTLPLLGIAIAVIPASISLLIGHRWLKLNAPVLLGAIAGQQCSTPALSAIQNACGNTTPLLGYTITYAISNVVLPLMGPLIVGLASSLQPG</sequence>
<proteinExistence type="inferred from homology"/>
<dbReference type="NCBIfam" id="TIGR03802">
    <property type="entry name" value="Asp_Ala_antiprt"/>
    <property type="match status" value="1"/>
</dbReference>
<accession>A0A0B1R9N7</accession>
<keyword evidence="5 9" id="KW-0812">Transmembrane</keyword>
<dbReference type="Pfam" id="PF06826">
    <property type="entry name" value="Asp-Al_Ex"/>
    <property type="match status" value="2"/>
</dbReference>
<dbReference type="EMBL" id="JTJJ01000031">
    <property type="protein sequence ID" value="KHJ68371.1"/>
    <property type="molecule type" value="Genomic_DNA"/>
</dbReference>